<dbReference type="Gene3D" id="3.40.50.150">
    <property type="entry name" value="Vaccinia Virus protein VP39"/>
    <property type="match status" value="1"/>
</dbReference>
<dbReference type="InterPro" id="IPR050508">
    <property type="entry name" value="Methyltransf_Superfamily"/>
</dbReference>
<proteinExistence type="predicted"/>
<dbReference type="CDD" id="cd02440">
    <property type="entry name" value="AdoMet_MTases"/>
    <property type="match status" value="1"/>
</dbReference>
<keyword evidence="4" id="KW-1185">Reference proteome</keyword>
<protein>
    <submittedName>
        <fullName evidence="3">SAM-dependent methyltransferase</fullName>
    </submittedName>
</protein>
<evidence type="ECO:0000313" key="4">
    <source>
        <dbReference type="Proteomes" id="UP000237889"/>
    </source>
</evidence>
<dbReference type="Proteomes" id="UP000237889">
    <property type="component" value="Chromosome"/>
</dbReference>
<dbReference type="PANTHER" id="PTHR42912">
    <property type="entry name" value="METHYLTRANSFERASE"/>
    <property type="match status" value="1"/>
</dbReference>
<dbReference type="AlphaFoldDB" id="A0A2S0NDL6"/>
<name>A0A2S0NDL6_9HYPH</name>
<accession>A0A2S0NDL6</accession>
<feature type="repeat" description="TPR" evidence="1">
    <location>
        <begin position="48"/>
        <end position="81"/>
    </location>
</feature>
<dbReference type="SUPFAM" id="SSF53335">
    <property type="entry name" value="S-adenosyl-L-methionine-dependent methyltransferases"/>
    <property type="match status" value="1"/>
</dbReference>
<feature type="domain" description="Methyltransferase type 11" evidence="2">
    <location>
        <begin position="154"/>
        <end position="247"/>
    </location>
</feature>
<gene>
    <name evidence="3" type="ORF">C6569_14910</name>
</gene>
<organism evidence="3 4">
    <name type="scientific">Phreatobacter cathodiphilus</name>
    <dbReference type="NCBI Taxonomy" id="1868589"/>
    <lineage>
        <taxon>Bacteria</taxon>
        <taxon>Pseudomonadati</taxon>
        <taxon>Pseudomonadota</taxon>
        <taxon>Alphaproteobacteria</taxon>
        <taxon>Hyphomicrobiales</taxon>
        <taxon>Phreatobacteraceae</taxon>
        <taxon>Phreatobacter</taxon>
    </lineage>
</organism>
<evidence type="ECO:0000256" key="1">
    <source>
        <dbReference type="PROSITE-ProRule" id="PRU00339"/>
    </source>
</evidence>
<dbReference type="SUPFAM" id="SSF48452">
    <property type="entry name" value="TPR-like"/>
    <property type="match status" value="1"/>
</dbReference>
<dbReference type="Gene3D" id="1.25.40.10">
    <property type="entry name" value="Tetratricopeptide repeat domain"/>
    <property type="match status" value="1"/>
</dbReference>
<dbReference type="OrthoDB" id="9765084at2"/>
<dbReference type="InterPro" id="IPR019734">
    <property type="entry name" value="TPR_rpt"/>
</dbReference>
<keyword evidence="3" id="KW-0489">Methyltransferase</keyword>
<keyword evidence="3" id="KW-0808">Transferase</keyword>
<evidence type="ECO:0000259" key="2">
    <source>
        <dbReference type="Pfam" id="PF08241"/>
    </source>
</evidence>
<dbReference type="GO" id="GO:0032259">
    <property type="term" value="P:methylation"/>
    <property type="evidence" value="ECO:0007669"/>
    <property type="project" value="UniProtKB-KW"/>
</dbReference>
<dbReference type="PROSITE" id="PS50005">
    <property type="entry name" value="TPR"/>
    <property type="match status" value="1"/>
</dbReference>
<dbReference type="Pfam" id="PF08241">
    <property type="entry name" value="Methyltransf_11"/>
    <property type="match status" value="1"/>
</dbReference>
<dbReference type="InterPro" id="IPR011990">
    <property type="entry name" value="TPR-like_helical_dom_sf"/>
</dbReference>
<dbReference type="InterPro" id="IPR013216">
    <property type="entry name" value="Methyltransf_11"/>
</dbReference>
<dbReference type="InterPro" id="IPR029063">
    <property type="entry name" value="SAM-dependent_MTases_sf"/>
</dbReference>
<dbReference type="RefSeq" id="WP_106749586.1">
    <property type="nucleotide sequence ID" value="NZ_CP027668.1"/>
</dbReference>
<dbReference type="GO" id="GO:0008757">
    <property type="term" value="F:S-adenosylmethionine-dependent methyltransferase activity"/>
    <property type="evidence" value="ECO:0007669"/>
    <property type="project" value="InterPro"/>
</dbReference>
<reference evidence="3 4" key="1">
    <citation type="submission" date="2018-03" db="EMBL/GenBank/DDBJ databases">
        <title>Genome sequencing of Phreatobacter sp.</title>
        <authorList>
            <person name="Kim S.-J."/>
            <person name="Heo J."/>
            <person name="Kwon S.-W."/>
        </authorList>
    </citation>
    <scope>NUCLEOTIDE SEQUENCE [LARGE SCALE GENOMIC DNA]</scope>
    <source>
        <strain evidence="3 4">S-12</strain>
    </source>
</reference>
<sequence>MLPPAFRSSGDLLADRRYDYAMAAKADGDLNAAADLLVQALEIAPGWAAGWFALGEVEAGRGAAEAAAQAYRRALAIDPADTLGARLMLARLGMGDPAQAMSSAYVTALYEDYAPRFEEALRRRLSYRGPEMLLDAVTRACAASGRPLRFATMLDLGCGTGLAGEVFASVAGAIDGVDLSARMADQARRRSAYRSVQVGDLGAFLAARDGATADLVVAADVFIYCADIGPILAEARRVLTPGGFCAFTVETHGGNGVALGAALRYAHGEDAVRAALATGGLEPLVFEPAAIREEAGRPVPGVAVVAAKG</sequence>
<dbReference type="SMART" id="SM00028">
    <property type="entry name" value="TPR"/>
    <property type="match status" value="2"/>
</dbReference>
<dbReference type="PANTHER" id="PTHR42912:SF93">
    <property type="entry name" value="N6-ADENOSINE-METHYLTRANSFERASE TMT1A"/>
    <property type="match status" value="1"/>
</dbReference>
<dbReference type="KEGG" id="phr:C6569_14910"/>
<evidence type="ECO:0000313" key="3">
    <source>
        <dbReference type="EMBL" id="AVO46245.1"/>
    </source>
</evidence>
<dbReference type="EMBL" id="CP027668">
    <property type="protein sequence ID" value="AVO46245.1"/>
    <property type="molecule type" value="Genomic_DNA"/>
</dbReference>
<keyword evidence="1" id="KW-0802">TPR repeat</keyword>